<name>A0A2S7K3W5_9PROT</name>
<dbReference type="SUPFAM" id="SSF88659">
    <property type="entry name" value="Sigma3 and sigma4 domains of RNA polymerase sigma factors"/>
    <property type="match status" value="1"/>
</dbReference>
<feature type="domain" description="RNA polymerase sigma-70 region 2" evidence="6">
    <location>
        <begin position="34"/>
        <end position="100"/>
    </location>
</feature>
<evidence type="ECO:0000313" key="9">
    <source>
        <dbReference type="Proteomes" id="UP000239504"/>
    </source>
</evidence>
<feature type="region of interest" description="Disordered" evidence="5">
    <location>
        <begin position="185"/>
        <end position="211"/>
    </location>
</feature>
<dbReference type="InterPro" id="IPR039425">
    <property type="entry name" value="RNA_pol_sigma-70-like"/>
</dbReference>
<reference evidence="8 9" key="1">
    <citation type="submission" date="2017-12" db="EMBL/GenBank/DDBJ databases">
        <authorList>
            <person name="Hurst M.R.H."/>
        </authorList>
    </citation>
    <scope>NUCLEOTIDE SEQUENCE [LARGE SCALE GENOMIC DNA]</scope>
    <source>
        <strain evidence="8 9">SY-3-19</strain>
    </source>
</reference>
<evidence type="ECO:0000259" key="6">
    <source>
        <dbReference type="Pfam" id="PF04542"/>
    </source>
</evidence>
<evidence type="ECO:0000256" key="2">
    <source>
        <dbReference type="ARBA" id="ARBA00023015"/>
    </source>
</evidence>
<dbReference type="InterPro" id="IPR013249">
    <property type="entry name" value="RNA_pol_sigma70_r4_t2"/>
</dbReference>
<dbReference type="InterPro" id="IPR036388">
    <property type="entry name" value="WH-like_DNA-bd_sf"/>
</dbReference>
<feature type="region of interest" description="Disordered" evidence="5">
    <location>
        <begin position="1"/>
        <end position="23"/>
    </location>
</feature>
<dbReference type="OrthoDB" id="9794372at2"/>
<keyword evidence="9" id="KW-1185">Reference proteome</keyword>
<proteinExistence type="inferred from homology"/>
<evidence type="ECO:0000259" key="7">
    <source>
        <dbReference type="Pfam" id="PF08281"/>
    </source>
</evidence>
<dbReference type="AlphaFoldDB" id="A0A2S7K3W5"/>
<evidence type="ECO:0008006" key="10">
    <source>
        <dbReference type="Google" id="ProtNLM"/>
    </source>
</evidence>
<dbReference type="NCBIfam" id="TIGR02937">
    <property type="entry name" value="sigma70-ECF"/>
    <property type="match status" value="1"/>
</dbReference>
<feature type="compositionally biased region" description="Basic residues" evidence="5">
    <location>
        <begin position="197"/>
        <end position="211"/>
    </location>
</feature>
<dbReference type="EMBL" id="PJCH01000010">
    <property type="protein sequence ID" value="PQA87193.1"/>
    <property type="molecule type" value="Genomic_DNA"/>
</dbReference>
<dbReference type="GO" id="GO:0016987">
    <property type="term" value="F:sigma factor activity"/>
    <property type="evidence" value="ECO:0007669"/>
    <property type="project" value="UniProtKB-KW"/>
</dbReference>
<sequence length="211" mass="23053">MSPALAPRPMSASTKLLAAPPNAPEPPFPALEALYRAHAPGLARQLAARLGCEATALDIVQSAFLKLAEHENPEEIREPERYLFRIALNLASSHASDGARRRRILEENAPILAGASEAAPVQERGAIAREEAALAARVIDRMPRKRRHAAVLFLYHGMSGPKIAEALGIKEAAARKHVSRAMADIREALRAGETRARKPRRRKTGHGRRQD</sequence>
<feature type="domain" description="RNA polymerase sigma factor 70 region 4 type 2" evidence="7">
    <location>
        <begin position="137"/>
        <end position="184"/>
    </location>
</feature>
<feature type="compositionally biased region" description="Basic and acidic residues" evidence="5">
    <location>
        <begin position="185"/>
        <end position="196"/>
    </location>
</feature>
<keyword evidence="2" id="KW-0805">Transcription regulation</keyword>
<dbReference type="SUPFAM" id="SSF88946">
    <property type="entry name" value="Sigma2 domain of RNA polymerase sigma factors"/>
    <property type="match status" value="1"/>
</dbReference>
<evidence type="ECO:0000256" key="1">
    <source>
        <dbReference type="ARBA" id="ARBA00010641"/>
    </source>
</evidence>
<organism evidence="8 9">
    <name type="scientific">Hyphococcus luteus</name>
    <dbReference type="NCBI Taxonomy" id="2058213"/>
    <lineage>
        <taxon>Bacteria</taxon>
        <taxon>Pseudomonadati</taxon>
        <taxon>Pseudomonadota</taxon>
        <taxon>Alphaproteobacteria</taxon>
        <taxon>Parvularculales</taxon>
        <taxon>Parvularculaceae</taxon>
        <taxon>Hyphococcus</taxon>
    </lineage>
</organism>
<dbReference type="InterPro" id="IPR013324">
    <property type="entry name" value="RNA_pol_sigma_r3/r4-like"/>
</dbReference>
<evidence type="ECO:0000256" key="4">
    <source>
        <dbReference type="ARBA" id="ARBA00023163"/>
    </source>
</evidence>
<evidence type="ECO:0000256" key="5">
    <source>
        <dbReference type="SAM" id="MobiDB-lite"/>
    </source>
</evidence>
<dbReference type="InterPro" id="IPR014284">
    <property type="entry name" value="RNA_pol_sigma-70_dom"/>
</dbReference>
<dbReference type="GO" id="GO:0006352">
    <property type="term" value="P:DNA-templated transcription initiation"/>
    <property type="evidence" value="ECO:0007669"/>
    <property type="project" value="InterPro"/>
</dbReference>
<keyword evidence="4" id="KW-0804">Transcription</keyword>
<protein>
    <recommendedName>
        <fullName evidence="10">Sigma-70 family RNA polymerase sigma factor</fullName>
    </recommendedName>
</protein>
<dbReference type="Pfam" id="PF08281">
    <property type="entry name" value="Sigma70_r4_2"/>
    <property type="match status" value="1"/>
</dbReference>
<comment type="similarity">
    <text evidence="1">Belongs to the sigma-70 factor family. ECF subfamily.</text>
</comment>
<keyword evidence="3" id="KW-0731">Sigma factor</keyword>
<evidence type="ECO:0000313" key="8">
    <source>
        <dbReference type="EMBL" id="PQA87193.1"/>
    </source>
</evidence>
<dbReference type="InterPro" id="IPR013325">
    <property type="entry name" value="RNA_pol_sigma_r2"/>
</dbReference>
<dbReference type="GO" id="GO:0003677">
    <property type="term" value="F:DNA binding"/>
    <property type="evidence" value="ECO:0007669"/>
    <property type="project" value="InterPro"/>
</dbReference>
<dbReference type="Proteomes" id="UP000239504">
    <property type="component" value="Unassembled WGS sequence"/>
</dbReference>
<dbReference type="PANTHER" id="PTHR43133">
    <property type="entry name" value="RNA POLYMERASE ECF-TYPE SIGMA FACTO"/>
    <property type="match status" value="1"/>
</dbReference>
<dbReference type="Pfam" id="PF04542">
    <property type="entry name" value="Sigma70_r2"/>
    <property type="match status" value="1"/>
</dbReference>
<dbReference type="InterPro" id="IPR007627">
    <property type="entry name" value="RNA_pol_sigma70_r2"/>
</dbReference>
<dbReference type="Gene3D" id="1.10.10.10">
    <property type="entry name" value="Winged helix-like DNA-binding domain superfamily/Winged helix DNA-binding domain"/>
    <property type="match status" value="1"/>
</dbReference>
<gene>
    <name evidence="8" type="ORF">CW354_14230</name>
</gene>
<accession>A0A2S7K3W5</accession>
<dbReference type="Gene3D" id="1.10.1740.10">
    <property type="match status" value="1"/>
</dbReference>
<comment type="caution">
    <text evidence="8">The sequence shown here is derived from an EMBL/GenBank/DDBJ whole genome shotgun (WGS) entry which is preliminary data.</text>
</comment>
<evidence type="ECO:0000256" key="3">
    <source>
        <dbReference type="ARBA" id="ARBA00023082"/>
    </source>
</evidence>
<dbReference type="PANTHER" id="PTHR43133:SF63">
    <property type="entry name" value="RNA POLYMERASE SIGMA FACTOR FECI-RELATED"/>
    <property type="match status" value="1"/>
</dbReference>